<dbReference type="AlphaFoldDB" id="A0A930LSN0"/>
<evidence type="ECO:0000313" key="2">
    <source>
        <dbReference type="Proteomes" id="UP000785653"/>
    </source>
</evidence>
<reference evidence="1" key="1">
    <citation type="submission" date="2020-04" db="EMBL/GenBank/DDBJ databases">
        <title>Deep metagenomics examines the oral microbiome during advanced dental caries in children, revealing novel taxa and co-occurrences with host molecules.</title>
        <authorList>
            <person name="Baker J.L."/>
            <person name="Morton J.T."/>
            <person name="Dinis M."/>
            <person name="Alvarez R."/>
            <person name="Tran N.C."/>
            <person name="Knight R."/>
            <person name="Edlund A."/>
        </authorList>
    </citation>
    <scope>NUCLEOTIDE SEQUENCE</scope>
    <source>
        <strain evidence="1">JCVI_47_bin.3</strain>
    </source>
</reference>
<organism evidence="1 2">
    <name type="scientific">Rothia mucilaginosa</name>
    <dbReference type="NCBI Taxonomy" id="43675"/>
    <lineage>
        <taxon>Bacteria</taxon>
        <taxon>Bacillati</taxon>
        <taxon>Actinomycetota</taxon>
        <taxon>Actinomycetes</taxon>
        <taxon>Micrococcales</taxon>
        <taxon>Micrococcaceae</taxon>
        <taxon>Rothia</taxon>
    </lineage>
</organism>
<dbReference type="Proteomes" id="UP000785653">
    <property type="component" value="Unassembled WGS sequence"/>
</dbReference>
<proteinExistence type="predicted"/>
<gene>
    <name evidence="1" type="ORF">HXO65_00830</name>
</gene>
<protein>
    <submittedName>
        <fullName evidence="1">Uncharacterized protein</fullName>
    </submittedName>
</protein>
<sequence>MTPKRKRPTDLTCHTVHAQKDLARVLRAWADDLEKGGADMDALARSGQLTPWVQKRTENQMKHLDASFKRVLACASEADRRGTMAGR</sequence>
<evidence type="ECO:0000313" key="1">
    <source>
        <dbReference type="EMBL" id="MBF1672745.1"/>
    </source>
</evidence>
<name>A0A930LSN0_9MICC</name>
<comment type="caution">
    <text evidence="1">The sequence shown here is derived from an EMBL/GenBank/DDBJ whole genome shotgun (WGS) entry which is preliminary data.</text>
</comment>
<accession>A0A930LSN0</accession>
<dbReference type="EMBL" id="JABZXS010000004">
    <property type="protein sequence ID" value="MBF1672745.1"/>
    <property type="molecule type" value="Genomic_DNA"/>
</dbReference>